<evidence type="ECO:0000256" key="1">
    <source>
        <dbReference type="ARBA" id="ARBA00022741"/>
    </source>
</evidence>
<dbReference type="Pfam" id="PF01695">
    <property type="entry name" value="IstB_IS21"/>
    <property type="match status" value="1"/>
</dbReference>
<dbReference type="GO" id="GO:0005524">
    <property type="term" value="F:ATP binding"/>
    <property type="evidence" value="ECO:0007669"/>
    <property type="project" value="UniProtKB-KW"/>
</dbReference>
<sequence length="258" mass="30108">MKGNEQLKEYGKRLRLYHLCNHMDELLHVAQQDKPTYHEFLMGLLEREITCREKKDYERRLSAARLPQRHDLDLYDFNFAEGITQYQLKELRQLHWMEQAYNVVLMGPSGTGKTFIAAGLVYEAVKAGHKTYMMTMEDIVTCLKMKELSTSAMMTYNRIVHAGLLAIDDIMLFPVKKEEATAFFNLINTLHEKTSIIITTNKAPTEWTQMLDDEVLTSALLDRLLYRCEVVKLTGTSYRLENRKTIFKKDKNKTEPVE</sequence>
<dbReference type="InterPro" id="IPR027417">
    <property type="entry name" value="P-loop_NTPase"/>
</dbReference>
<dbReference type="Proteomes" id="UP000284243">
    <property type="component" value="Unassembled WGS sequence"/>
</dbReference>
<accession>A0A412TLG1</accession>
<dbReference type="Gene3D" id="3.40.50.300">
    <property type="entry name" value="P-loop containing nucleotide triphosphate hydrolases"/>
    <property type="match status" value="1"/>
</dbReference>
<dbReference type="CDD" id="cd00009">
    <property type="entry name" value="AAA"/>
    <property type="match status" value="1"/>
</dbReference>
<comment type="caution">
    <text evidence="4">The sequence shown here is derived from an EMBL/GenBank/DDBJ whole genome shotgun (WGS) entry which is preliminary data.</text>
</comment>
<dbReference type="InterPro" id="IPR028350">
    <property type="entry name" value="DNAC/IstB-like"/>
</dbReference>
<dbReference type="RefSeq" id="WP_118160696.1">
    <property type="nucleotide sequence ID" value="NZ_QRYC01000028.1"/>
</dbReference>
<feature type="domain" description="IstB-like ATP-binding" evidence="3">
    <location>
        <begin position="12"/>
        <end position="244"/>
    </location>
</feature>
<evidence type="ECO:0000313" key="4">
    <source>
        <dbReference type="EMBL" id="RGU54591.1"/>
    </source>
</evidence>
<dbReference type="SUPFAM" id="SSF52540">
    <property type="entry name" value="P-loop containing nucleoside triphosphate hydrolases"/>
    <property type="match status" value="1"/>
</dbReference>
<organism evidence="4 5">
    <name type="scientific">Odoribacter splanchnicus</name>
    <dbReference type="NCBI Taxonomy" id="28118"/>
    <lineage>
        <taxon>Bacteria</taxon>
        <taxon>Pseudomonadati</taxon>
        <taxon>Bacteroidota</taxon>
        <taxon>Bacteroidia</taxon>
        <taxon>Bacteroidales</taxon>
        <taxon>Odoribacteraceae</taxon>
        <taxon>Odoribacter</taxon>
    </lineage>
</organism>
<keyword evidence="1" id="KW-0547">Nucleotide-binding</keyword>
<evidence type="ECO:0000259" key="3">
    <source>
        <dbReference type="Pfam" id="PF01695"/>
    </source>
</evidence>
<reference evidence="4 5" key="1">
    <citation type="submission" date="2018-08" db="EMBL/GenBank/DDBJ databases">
        <title>A genome reference for cultivated species of the human gut microbiota.</title>
        <authorList>
            <person name="Zou Y."/>
            <person name="Xue W."/>
            <person name="Luo G."/>
        </authorList>
    </citation>
    <scope>NUCLEOTIDE SEQUENCE [LARGE SCALE GENOMIC DNA]</scope>
    <source>
        <strain evidence="4 5">AF16-14</strain>
    </source>
</reference>
<dbReference type="InterPro" id="IPR002611">
    <property type="entry name" value="IstB_ATP-bd"/>
</dbReference>
<dbReference type="PANTHER" id="PTHR30050:SF4">
    <property type="entry name" value="ATP-BINDING PROTEIN RV3427C IN INSERTION SEQUENCE-RELATED"/>
    <property type="match status" value="1"/>
</dbReference>
<gene>
    <name evidence="4" type="ORF">DWW57_15480</name>
</gene>
<dbReference type="GO" id="GO:0006260">
    <property type="term" value="P:DNA replication"/>
    <property type="evidence" value="ECO:0007669"/>
    <property type="project" value="TreeGrafter"/>
</dbReference>
<name>A0A412TLG1_9BACT</name>
<dbReference type="PANTHER" id="PTHR30050">
    <property type="entry name" value="CHROMOSOMAL REPLICATION INITIATOR PROTEIN DNAA"/>
    <property type="match status" value="1"/>
</dbReference>
<dbReference type="NCBIfam" id="NF038214">
    <property type="entry name" value="IS21_help_AAA"/>
    <property type="match status" value="1"/>
</dbReference>
<evidence type="ECO:0000313" key="5">
    <source>
        <dbReference type="Proteomes" id="UP000284243"/>
    </source>
</evidence>
<proteinExistence type="predicted"/>
<protein>
    <submittedName>
        <fullName evidence="4">AAA family ATPase</fullName>
    </submittedName>
</protein>
<evidence type="ECO:0000256" key="2">
    <source>
        <dbReference type="ARBA" id="ARBA00022840"/>
    </source>
</evidence>
<keyword evidence="2" id="KW-0067">ATP-binding</keyword>
<dbReference type="PIRSF" id="PIRSF003073">
    <property type="entry name" value="DNAC_TnpB_IstB"/>
    <property type="match status" value="1"/>
</dbReference>
<dbReference type="InterPro" id="IPR047661">
    <property type="entry name" value="IstB"/>
</dbReference>
<dbReference type="AlphaFoldDB" id="A0A412TLG1"/>
<dbReference type="EMBL" id="QRYC01000028">
    <property type="protein sequence ID" value="RGU54591.1"/>
    <property type="molecule type" value="Genomic_DNA"/>
</dbReference>